<feature type="domain" description="AsmA" evidence="2">
    <location>
        <begin position="2"/>
        <end position="143"/>
    </location>
</feature>
<dbReference type="GO" id="GO:0090313">
    <property type="term" value="P:regulation of protein targeting to membrane"/>
    <property type="evidence" value="ECO:0007669"/>
    <property type="project" value="TreeGrafter"/>
</dbReference>
<gene>
    <name evidence="3" type="ORF">LMG32879_001586</name>
</gene>
<feature type="region of interest" description="Disordered" evidence="1">
    <location>
        <begin position="495"/>
        <end position="523"/>
    </location>
</feature>
<organism evidence="3 4">
    <name type="scientific">Brytella acorum</name>
    <dbReference type="NCBI Taxonomy" id="2959299"/>
    <lineage>
        <taxon>Bacteria</taxon>
        <taxon>Pseudomonadati</taxon>
        <taxon>Pseudomonadota</taxon>
        <taxon>Alphaproteobacteria</taxon>
        <taxon>Acetobacterales</taxon>
        <taxon>Acetobacteraceae</taxon>
        <taxon>Brytella</taxon>
    </lineage>
</organism>
<dbReference type="Proteomes" id="UP001176960">
    <property type="component" value="Unassembled WGS sequence"/>
</dbReference>
<keyword evidence="4" id="KW-1185">Reference proteome</keyword>
<sequence length="811" mass="84823">MKKILAAVIGLIVLFMGASLVANVVVDRMALGEKIAAAVKRQTGHELGIGSFSVQIFPWPGFDARDVRLAGLPDGSGHPTSLFSARQVRGNIALFPLLWREVRLEHVVFSDGGLTLRRDASGLANWTLRPESQSHDASDAGARIRAVPTRWSVKVGSGSLSALEVNWRDAFAHSGGRFSIDRFELDGLMSRSPFVDLKAHRDATPFTISGHIGPIAALAGGAQPWAVSLAATLGRVDSTPDRMSFDGQIMNPESLGGVSGTTHVSLMHLTRLNQIFPSANLPSVDGIVGEIGFFNLSGKPPFWPLPHDRGINHVHLQIGALPSFRGVALSQVLVDAATLSSPLSMVAEVKTSGHAIHVQAVTGTLNQALDAWRSGFETALPIVIDAHQTDGDVVFSLRGEYRAQGSTFTISGKANALPLRAATLHEASLQARIDLPTRDSVNVTGLSFESHEATFSGHAAFGLSGEVGLDAAMDATSLDLDALKGLWDRVSAAPMPASPAATAPTSAVQPASQTETASGESRATHTLASVLKGRNGKVHLHIGALRFDGQDYADLLAEAVLVNGHLTIDPLSGHGASGSLIGKVDYDVSHDPADLKIRLAPFLLPATFAEQNLGYPLLLRGPLEVVGELNAQGNDRQALRQSLTGHLGLSMVGGSIDGRLLGGFLGHDAGALLKHGEISVRCLGMHMNIVSGVATLDTMGLQAGPLSTTGHGTYGVGDGRLDLHLVPRVGLGGAGASTPVLVTGSLQDPIVQQERGEDGRFSVVIGDSAPDVCGPALSAAREGMAGEAPKAEKAKGHGKVNDILHALGLFR</sequence>
<protein>
    <submittedName>
        <fullName evidence="3">AsmA family protein</fullName>
    </submittedName>
</protein>
<evidence type="ECO:0000313" key="4">
    <source>
        <dbReference type="Proteomes" id="UP001176960"/>
    </source>
</evidence>
<feature type="compositionally biased region" description="Polar residues" evidence="1">
    <location>
        <begin position="513"/>
        <end position="523"/>
    </location>
</feature>
<feature type="domain" description="AsmA" evidence="2">
    <location>
        <begin position="417"/>
        <end position="696"/>
    </location>
</feature>
<accession>A0AA35VAI6</accession>
<name>A0AA35VAI6_9PROT</name>
<dbReference type="GO" id="GO:0005886">
    <property type="term" value="C:plasma membrane"/>
    <property type="evidence" value="ECO:0007669"/>
    <property type="project" value="TreeGrafter"/>
</dbReference>
<dbReference type="PANTHER" id="PTHR30441:SF4">
    <property type="entry name" value="PROTEIN ASMA"/>
    <property type="match status" value="1"/>
</dbReference>
<dbReference type="InterPro" id="IPR007844">
    <property type="entry name" value="AsmA"/>
</dbReference>
<reference evidence="3" key="1">
    <citation type="submission" date="2023-03" db="EMBL/GenBank/DDBJ databases">
        <authorList>
            <person name="Cleenwerck I."/>
        </authorList>
    </citation>
    <scope>NUCLEOTIDE SEQUENCE</scope>
    <source>
        <strain evidence="3">LMG 32879</strain>
    </source>
</reference>
<evidence type="ECO:0000313" key="3">
    <source>
        <dbReference type="EMBL" id="CAI9120748.1"/>
    </source>
</evidence>
<dbReference type="Pfam" id="PF05170">
    <property type="entry name" value="AsmA"/>
    <property type="match status" value="2"/>
</dbReference>
<dbReference type="InterPro" id="IPR052894">
    <property type="entry name" value="AsmA-related"/>
</dbReference>
<proteinExistence type="predicted"/>
<dbReference type="RefSeq" id="WP_289841002.1">
    <property type="nucleotide sequence ID" value="NZ_CATKSH010000008.1"/>
</dbReference>
<dbReference type="PANTHER" id="PTHR30441">
    <property type="entry name" value="DUF748 DOMAIN-CONTAINING PROTEIN"/>
    <property type="match status" value="1"/>
</dbReference>
<dbReference type="AlphaFoldDB" id="A0AA35VAI6"/>
<evidence type="ECO:0000256" key="1">
    <source>
        <dbReference type="SAM" id="MobiDB-lite"/>
    </source>
</evidence>
<feature type="compositionally biased region" description="Low complexity" evidence="1">
    <location>
        <begin position="495"/>
        <end position="512"/>
    </location>
</feature>
<dbReference type="EMBL" id="CATKSH010000008">
    <property type="protein sequence ID" value="CAI9120748.1"/>
    <property type="molecule type" value="Genomic_DNA"/>
</dbReference>
<comment type="caution">
    <text evidence="3">The sequence shown here is derived from an EMBL/GenBank/DDBJ whole genome shotgun (WGS) entry which is preliminary data.</text>
</comment>
<evidence type="ECO:0000259" key="2">
    <source>
        <dbReference type="Pfam" id="PF05170"/>
    </source>
</evidence>